<reference evidence="1" key="1">
    <citation type="submission" date="2018-03" db="EMBL/GenBank/DDBJ databases">
        <authorList>
            <person name="Guldener U."/>
        </authorList>
    </citation>
    <scope>NUCLEOTIDE SEQUENCE</scope>
</reference>
<comment type="caution">
    <text evidence="1">The sequence shown here is derived from an EMBL/GenBank/DDBJ whole genome shotgun (WGS) entry which is preliminary data.</text>
</comment>
<sequence>MPQDLIQFIQSYLFQKEVLIILIIRL</sequence>
<gene>
    <name evidence="1" type="ORF">DNG_10328</name>
</gene>
<protein>
    <submittedName>
        <fullName evidence="1">Uncharacterized protein</fullName>
    </submittedName>
</protein>
<evidence type="ECO:0000313" key="2">
    <source>
        <dbReference type="Proteomes" id="UP001187682"/>
    </source>
</evidence>
<dbReference type="EMBL" id="ONZQ02000022">
    <property type="protein sequence ID" value="SPO07633.1"/>
    <property type="molecule type" value="Genomic_DNA"/>
</dbReference>
<organism evidence="1 2">
    <name type="scientific">Cephalotrichum gorgonifer</name>
    <dbReference type="NCBI Taxonomy" id="2041049"/>
    <lineage>
        <taxon>Eukaryota</taxon>
        <taxon>Fungi</taxon>
        <taxon>Dikarya</taxon>
        <taxon>Ascomycota</taxon>
        <taxon>Pezizomycotina</taxon>
        <taxon>Sordariomycetes</taxon>
        <taxon>Hypocreomycetidae</taxon>
        <taxon>Microascales</taxon>
        <taxon>Microascaceae</taxon>
        <taxon>Cephalotrichum</taxon>
    </lineage>
</organism>
<accession>A0AAE8T083</accession>
<proteinExistence type="predicted"/>
<name>A0AAE8T083_9PEZI</name>
<evidence type="ECO:0000313" key="1">
    <source>
        <dbReference type="EMBL" id="SPO07633.1"/>
    </source>
</evidence>
<keyword evidence="2" id="KW-1185">Reference proteome</keyword>
<dbReference type="Proteomes" id="UP001187682">
    <property type="component" value="Unassembled WGS sequence"/>
</dbReference>
<dbReference type="AlphaFoldDB" id="A0AAE8T083"/>